<dbReference type="Pfam" id="PF13302">
    <property type="entry name" value="Acetyltransf_3"/>
    <property type="match status" value="1"/>
</dbReference>
<protein>
    <submittedName>
        <fullName evidence="2">N-acetyltransferase</fullName>
    </submittedName>
</protein>
<dbReference type="OrthoDB" id="7852312at2"/>
<evidence type="ECO:0000259" key="1">
    <source>
        <dbReference type="Pfam" id="PF13302"/>
    </source>
</evidence>
<keyword evidence="2" id="KW-0808">Transferase</keyword>
<evidence type="ECO:0000313" key="3">
    <source>
        <dbReference type="Proteomes" id="UP000252558"/>
    </source>
</evidence>
<sequence length="195" mass="22103">MQRCAIRQLDGHKKDFHQQPDLRSAENGVRLIPIKKSDFSLFSKLYQTPATMRFIAAPLKQQTTEALFSYVLQQQNVKQPRCAYWTISVDGSGSCGLIGLMFEDTDSAEIGIMLKPFVRSPRISDIAMNRIARYAFTSFGLASVTARIAVENWPAKTLVTRLGFHKISENRKTTDDFEFWAVTSTTLKDECNAQR</sequence>
<dbReference type="InterPro" id="IPR000182">
    <property type="entry name" value="GNAT_dom"/>
</dbReference>
<name>A0A368NSG6_9GAMM</name>
<dbReference type="GO" id="GO:0016747">
    <property type="term" value="F:acyltransferase activity, transferring groups other than amino-acyl groups"/>
    <property type="evidence" value="ECO:0007669"/>
    <property type="project" value="InterPro"/>
</dbReference>
<dbReference type="PANTHER" id="PTHR43415">
    <property type="entry name" value="SPERMIDINE N(1)-ACETYLTRANSFERASE"/>
    <property type="match status" value="1"/>
</dbReference>
<evidence type="ECO:0000313" key="2">
    <source>
        <dbReference type="EMBL" id="RCU52883.1"/>
    </source>
</evidence>
<dbReference type="PANTHER" id="PTHR43415:SF3">
    <property type="entry name" value="GNAT-FAMILY ACETYLTRANSFERASE"/>
    <property type="match status" value="1"/>
</dbReference>
<dbReference type="EMBL" id="QPID01000001">
    <property type="protein sequence ID" value="RCU52883.1"/>
    <property type="molecule type" value="Genomic_DNA"/>
</dbReference>
<dbReference type="RefSeq" id="WP_114336790.1">
    <property type="nucleotide sequence ID" value="NZ_QPID01000001.1"/>
</dbReference>
<organism evidence="2 3">
    <name type="scientific">Corallincola holothuriorum</name>
    <dbReference type="NCBI Taxonomy" id="2282215"/>
    <lineage>
        <taxon>Bacteria</taxon>
        <taxon>Pseudomonadati</taxon>
        <taxon>Pseudomonadota</taxon>
        <taxon>Gammaproteobacteria</taxon>
        <taxon>Alteromonadales</taxon>
        <taxon>Psychromonadaceae</taxon>
        <taxon>Corallincola</taxon>
    </lineage>
</organism>
<dbReference type="Proteomes" id="UP000252558">
    <property type="component" value="Unassembled WGS sequence"/>
</dbReference>
<dbReference type="AlphaFoldDB" id="A0A368NSG6"/>
<dbReference type="InterPro" id="IPR016181">
    <property type="entry name" value="Acyl_CoA_acyltransferase"/>
</dbReference>
<dbReference type="Gene3D" id="3.40.630.30">
    <property type="match status" value="1"/>
</dbReference>
<comment type="caution">
    <text evidence="2">The sequence shown here is derived from an EMBL/GenBank/DDBJ whole genome shotgun (WGS) entry which is preliminary data.</text>
</comment>
<proteinExistence type="predicted"/>
<gene>
    <name evidence="2" type="ORF">DU002_02660</name>
</gene>
<feature type="domain" description="N-acetyltransferase" evidence="1">
    <location>
        <begin position="30"/>
        <end position="165"/>
    </location>
</feature>
<accession>A0A368NSG6</accession>
<reference evidence="2 3" key="1">
    <citation type="submission" date="2018-07" db="EMBL/GenBank/DDBJ databases">
        <title>Corallincola holothuriorum sp. nov., a new facultative anaerobe isolated from sea cucumber Apostichopus japonicus.</title>
        <authorList>
            <person name="Xia H."/>
        </authorList>
    </citation>
    <scope>NUCLEOTIDE SEQUENCE [LARGE SCALE GENOMIC DNA]</scope>
    <source>
        <strain evidence="2 3">C4</strain>
    </source>
</reference>
<dbReference type="SUPFAM" id="SSF55729">
    <property type="entry name" value="Acyl-CoA N-acyltransferases (Nat)"/>
    <property type="match status" value="1"/>
</dbReference>
<keyword evidence="3" id="KW-1185">Reference proteome</keyword>